<protein>
    <submittedName>
        <fullName evidence="2">Uncharacterized protein</fullName>
    </submittedName>
</protein>
<reference evidence="2 3" key="1">
    <citation type="submission" date="2022-11" db="EMBL/GenBank/DDBJ databases">
        <title>Minimal conservation of predation-associated metabolite biosynthetic gene clusters underscores biosynthetic potential of Myxococcota including descriptions for ten novel species: Archangium lansinium sp. nov., Myxococcus landrumus sp. nov., Nannocystis bai.</title>
        <authorList>
            <person name="Ahearne A."/>
            <person name="Stevens C."/>
            <person name="Dowd S."/>
        </authorList>
    </citation>
    <scope>NUCLEOTIDE SEQUENCE [LARGE SCALE GENOMIC DNA]</scope>
    <source>
        <strain evidence="2 3">NCELM</strain>
    </source>
</reference>
<feature type="region of interest" description="Disordered" evidence="1">
    <location>
        <begin position="333"/>
        <end position="388"/>
    </location>
</feature>
<feature type="compositionally biased region" description="Low complexity" evidence="1">
    <location>
        <begin position="333"/>
        <end position="352"/>
    </location>
</feature>
<dbReference type="Proteomes" id="UP001217838">
    <property type="component" value="Unassembled WGS sequence"/>
</dbReference>
<sequence>MTTTTLPWTKVHRLKLHGPRNRHASDPVAATADEAWRQLTAVYAQRVKKETMVGPRVFLPKRYATKFELVRPRLAAVLAELERPERPQDLDVLKELVRAYIIEHDRIEHADEALLDKWDGWSHARALIDFWAGSKGLAFCLEVLTSPGQFSVDYERTKTSLAHQFVPPNDDTWALHDGLNVVSFPLWWALRVWVSSQPDDVFARELAAARPLLSRWRDHNPAALNIRCRVAYALSRDPSIAEALKAELMQQETDGYGDPPMWLYPALADANSALELIAHVYPERPRKPLWMSFDIVDAYGNDAADILRRMIGLSAKQYETRERAALEFVERAASAKPSAKAPAKATKAAPAKKTAKASPKKKPAKAAAKKTAKASPKKTKAAPKKSSK</sequence>
<gene>
    <name evidence="2" type="ORF">POL58_38250</name>
</gene>
<name>A0ABT5BHN3_9BACT</name>
<evidence type="ECO:0000256" key="1">
    <source>
        <dbReference type="SAM" id="MobiDB-lite"/>
    </source>
</evidence>
<feature type="compositionally biased region" description="Basic residues" evidence="1">
    <location>
        <begin position="353"/>
        <end position="388"/>
    </location>
</feature>
<evidence type="ECO:0000313" key="3">
    <source>
        <dbReference type="Proteomes" id="UP001217838"/>
    </source>
</evidence>
<evidence type="ECO:0000313" key="2">
    <source>
        <dbReference type="EMBL" id="MDC0673650.1"/>
    </source>
</evidence>
<dbReference type="RefSeq" id="WP_272006984.1">
    <property type="nucleotide sequence ID" value="NZ_JAQNDN010000022.1"/>
</dbReference>
<comment type="caution">
    <text evidence="2">The sequence shown here is derived from an EMBL/GenBank/DDBJ whole genome shotgun (WGS) entry which is preliminary data.</text>
</comment>
<dbReference type="EMBL" id="JAQNDN010000022">
    <property type="protein sequence ID" value="MDC0673650.1"/>
    <property type="molecule type" value="Genomic_DNA"/>
</dbReference>
<keyword evidence="3" id="KW-1185">Reference proteome</keyword>
<accession>A0ABT5BHN3</accession>
<proteinExistence type="predicted"/>
<organism evidence="2 3">
    <name type="scientific">Nannocystis radixulma</name>
    <dbReference type="NCBI Taxonomy" id="2995305"/>
    <lineage>
        <taxon>Bacteria</taxon>
        <taxon>Pseudomonadati</taxon>
        <taxon>Myxococcota</taxon>
        <taxon>Polyangia</taxon>
        <taxon>Nannocystales</taxon>
        <taxon>Nannocystaceae</taxon>
        <taxon>Nannocystis</taxon>
    </lineage>
</organism>